<proteinExistence type="predicted"/>
<feature type="compositionally biased region" description="Low complexity" evidence="1">
    <location>
        <begin position="137"/>
        <end position="147"/>
    </location>
</feature>
<sequence>MNKPHQEPRFPPTYPHAGARGTRDPQPPGTDESSAFLTELTKENPRPSPPWLSHKACLPARFQRTAPPRLSPTREVAPRSIKEVAVSVSAPTPSPKMQPSGLSTRSLATTALPPPHSNSIPSESHSMSDKLKGWEKAGIPTPGAGPPALTVLAEVRVAPTLTRGAATLPVAVAASMPDAVVVAAAEGVLVATSEADGGADSPERPRFWLSEGVVD</sequence>
<feature type="region of interest" description="Disordered" evidence="1">
    <location>
        <begin position="192"/>
        <end position="215"/>
    </location>
</feature>
<organism evidence="2 3">
    <name type="scientific">Linum trigynum</name>
    <dbReference type="NCBI Taxonomy" id="586398"/>
    <lineage>
        <taxon>Eukaryota</taxon>
        <taxon>Viridiplantae</taxon>
        <taxon>Streptophyta</taxon>
        <taxon>Embryophyta</taxon>
        <taxon>Tracheophyta</taxon>
        <taxon>Spermatophyta</taxon>
        <taxon>Magnoliopsida</taxon>
        <taxon>eudicotyledons</taxon>
        <taxon>Gunneridae</taxon>
        <taxon>Pentapetalae</taxon>
        <taxon>rosids</taxon>
        <taxon>fabids</taxon>
        <taxon>Malpighiales</taxon>
        <taxon>Linaceae</taxon>
        <taxon>Linum</taxon>
    </lineage>
</organism>
<dbReference type="EMBL" id="OZ034818">
    <property type="protein sequence ID" value="CAL1387090.1"/>
    <property type="molecule type" value="Genomic_DNA"/>
</dbReference>
<evidence type="ECO:0000313" key="3">
    <source>
        <dbReference type="Proteomes" id="UP001497516"/>
    </source>
</evidence>
<protein>
    <submittedName>
        <fullName evidence="2">Uncharacterized protein</fullName>
    </submittedName>
</protein>
<dbReference type="Proteomes" id="UP001497516">
    <property type="component" value="Chromosome 5"/>
</dbReference>
<reference evidence="2 3" key="1">
    <citation type="submission" date="2024-04" db="EMBL/GenBank/DDBJ databases">
        <authorList>
            <person name="Fracassetti M."/>
        </authorList>
    </citation>
    <scope>NUCLEOTIDE SEQUENCE [LARGE SCALE GENOMIC DNA]</scope>
</reference>
<name>A0AAV2EMD3_9ROSI</name>
<evidence type="ECO:0000256" key="1">
    <source>
        <dbReference type="SAM" id="MobiDB-lite"/>
    </source>
</evidence>
<accession>A0AAV2EMD3</accession>
<gene>
    <name evidence="2" type="ORF">LTRI10_LOCUS28095</name>
</gene>
<feature type="compositionally biased region" description="Polar residues" evidence="1">
    <location>
        <begin position="89"/>
        <end position="109"/>
    </location>
</feature>
<evidence type="ECO:0000313" key="2">
    <source>
        <dbReference type="EMBL" id="CAL1387090.1"/>
    </source>
</evidence>
<feature type="region of interest" description="Disordered" evidence="1">
    <location>
        <begin position="1"/>
        <end position="147"/>
    </location>
</feature>
<dbReference type="AlphaFoldDB" id="A0AAV2EMD3"/>
<feature type="compositionally biased region" description="Basic and acidic residues" evidence="1">
    <location>
        <begin position="126"/>
        <end position="135"/>
    </location>
</feature>
<keyword evidence="3" id="KW-1185">Reference proteome</keyword>